<keyword evidence="1" id="KW-0472">Membrane</keyword>
<evidence type="ECO:0000313" key="3">
    <source>
        <dbReference type="Proteomes" id="UP000323824"/>
    </source>
</evidence>
<dbReference type="KEGG" id="sper:EW093_08610"/>
<name>A0A5C1Q9E9_9SPIO</name>
<keyword evidence="1" id="KW-0812">Transmembrane</keyword>
<dbReference type="RefSeq" id="WP_149568003.1">
    <property type="nucleotide sequence ID" value="NZ_CP035807.1"/>
</dbReference>
<dbReference type="EMBL" id="CP035807">
    <property type="protein sequence ID" value="QEN04763.1"/>
    <property type="molecule type" value="Genomic_DNA"/>
</dbReference>
<keyword evidence="3" id="KW-1185">Reference proteome</keyword>
<evidence type="ECO:0000256" key="1">
    <source>
        <dbReference type="SAM" id="Phobius"/>
    </source>
</evidence>
<dbReference type="AlphaFoldDB" id="A0A5C1Q9E9"/>
<protein>
    <submittedName>
        <fullName evidence="2">Uncharacterized protein</fullName>
    </submittedName>
</protein>
<accession>A0A5C1Q9E9</accession>
<reference evidence="2 3" key="2">
    <citation type="submission" date="2019-09" db="EMBL/GenBank/DDBJ databases">
        <title>Complete Genome Sequence and Methylome Analysis of free living Spirochaetas.</title>
        <authorList>
            <person name="Leshcheva N."/>
            <person name="Mikheeva N."/>
        </authorList>
    </citation>
    <scope>NUCLEOTIDE SEQUENCE [LARGE SCALE GENOMIC DNA]</scope>
    <source>
        <strain evidence="2 3">P</strain>
    </source>
</reference>
<dbReference type="Proteomes" id="UP000323824">
    <property type="component" value="Chromosome"/>
</dbReference>
<feature type="transmembrane region" description="Helical" evidence="1">
    <location>
        <begin position="21"/>
        <end position="46"/>
    </location>
</feature>
<proteinExistence type="predicted"/>
<gene>
    <name evidence="2" type="ORF">EW093_08610</name>
</gene>
<organism evidence="2 3">
    <name type="scientific">Thiospirochaeta perfilievii</name>
    <dbReference type="NCBI Taxonomy" id="252967"/>
    <lineage>
        <taxon>Bacteria</taxon>
        <taxon>Pseudomonadati</taxon>
        <taxon>Spirochaetota</taxon>
        <taxon>Spirochaetia</taxon>
        <taxon>Spirochaetales</taxon>
        <taxon>Spirochaetaceae</taxon>
        <taxon>Thiospirochaeta</taxon>
    </lineage>
</organism>
<reference evidence="2 3" key="1">
    <citation type="submission" date="2019-02" db="EMBL/GenBank/DDBJ databases">
        <authorList>
            <person name="Fomenkov A."/>
            <person name="Dubinina G."/>
            <person name="Grabovich M."/>
            <person name="Vincze T."/>
            <person name="Roberts R.J."/>
        </authorList>
    </citation>
    <scope>NUCLEOTIDE SEQUENCE [LARGE SCALE GENOMIC DNA]</scope>
    <source>
        <strain evidence="2 3">P</strain>
    </source>
</reference>
<evidence type="ECO:0000313" key="2">
    <source>
        <dbReference type="EMBL" id="QEN04763.1"/>
    </source>
</evidence>
<feature type="transmembrane region" description="Helical" evidence="1">
    <location>
        <begin position="52"/>
        <end position="71"/>
    </location>
</feature>
<sequence length="86" mass="10126">MNFKEFKEWEKTRSGGFLQFLGLKQFLITMLIIAALTIPAFIGKFLSYDNTITGIFILLFIFIFKCVGWILNENDYKKFKENLEKS</sequence>
<keyword evidence="1" id="KW-1133">Transmembrane helix</keyword>